<dbReference type="Gene3D" id="3.40.50.10190">
    <property type="entry name" value="BRCT domain"/>
    <property type="match status" value="1"/>
</dbReference>
<dbReference type="InterPro" id="IPR036420">
    <property type="entry name" value="BRCT_dom_sf"/>
</dbReference>
<keyword evidence="4" id="KW-1185">Reference proteome</keyword>
<dbReference type="PANTHER" id="PTHR31175:SF120">
    <property type="entry name" value="OS09G0547100 PROTEIN"/>
    <property type="match status" value="1"/>
</dbReference>
<dbReference type="Pfam" id="PF02519">
    <property type="entry name" value="Auxin_inducible"/>
    <property type="match status" value="1"/>
</dbReference>
<dbReference type="InterPro" id="IPR003676">
    <property type="entry name" value="SAUR_fam"/>
</dbReference>
<evidence type="ECO:0000313" key="4">
    <source>
        <dbReference type="Proteomes" id="UP000604825"/>
    </source>
</evidence>
<comment type="similarity">
    <text evidence="1">Belongs to the ARG7 family.</text>
</comment>
<dbReference type="AlphaFoldDB" id="A0A811RPD2"/>
<sequence>MESDECCSSVAGKGHCVVYTADERRFEVPLAYLRNKVFKELLRMSQEEFGFTRDGRITLPCDASTMDNQNYSTAFSSISMEITPKSYRGYLQDLLVAASGTVLQRKRVSRNHQKLLDDSSHILIVYSIENQDKAKPRSRDDINTGHSQGDAQALACASCGKVVSSAWIVDSIAACNIQPL</sequence>
<dbReference type="OrthoDB" id="1936278at2759"/>
<accession>A0A811RPD2</accession>
<dbReference type="InterPro" id="IPR000253">
    <property type="entry name" value="FHA_dom"/>
</dbReference>
<evidence type="ECO:0000313" key="3">
    <source>
        <dbReference type="EMBL" id="CAD6271619.1"/>
    </source>
</evidence>
<name>A0A811RPD2_9POAL</name>
<dbReference type="GO" id="GO:0009733">
    <property type="term" value="P:response to auxin"/>
    <property type="evidence" value="ECO:0007669"/>
    <property type="project" value="InterPro"/>
</dbReference>
<protein>
    <recommendedName>
        <fullName evidence="2">FHA domain-containing protein</fullName>
    </recommendedName>
</protein>
<evidence type="ECO:0000256" key="1">
    <source>
        <dbReference type="ARBA" id="ARBA00006974"/>
    </source>
</evidence>
<dbReference type="PANTHER" id="PTHR31175">
    <property type="entry name" value="AUXIN-RESPONSIVE FAMILY PROTEIN"/>
    <property type="match status" value="1"/>
</dbReference>
<dbReference type="Proteomes" id="UP000604825">
    <property type="component" value="Unassembled WGS sequence"/>
</dbReference>
<evidence type="ECO:0000259" key="2">
    <source>
        <dbReference type="PROSITE" id="PS50006"/>
    </source>
</evidence>
<organism evidence="3 4">
    <name type="scientific">Miscanthus lutarioriparius</name>
    <dbReference type="NCBI Taxonomy" id="422564"/>
    <lineage>
        <taxon>Eukaryota</taxon>
        <taxon>Viridiplantae</taxon>
        <taxon>Streptophyta</taxon>
        <taxon>Embryophyta</taxon>
        <taxon>Tracheophyta</taxon>
        <taxon>Spermatophyta</taxon>
        <taxon>Magnoliopsida</taxon>
        <taxon>Liliopsida</taxon>
        <taxon>Poales</taxon>
        <taxon>Poaceae</taxon>
        <taxon>PACMAD clade</taxon>
        <taxon>Panicoideae</taxon>
        <taxon>Andropogonodae</taxon>
        <taxon>Andropogoneae</taxon>
        <taxon>Saccharinae</taxon>
        <taxon>Miscanthus</taxon>
    </lineage>
</organism>
<gene>
    <name evidence="3" type="ORF">NCGR_LOCUS54905</name>
</gene>
<feature type="domain" description="FHA" evidence="2">
    <location>
        <begin position="52"/>
        <end position="108"/>
    </location>
</feature>
<proteinExistence type="inferred from homology"/>
<comment type="caution">
    <text evidence="3">The sequence shown here is derived from an EMBL/GenBank/DDBJ whole genome shotgun (WGS) entry which is preliminary data.</text>
</comment>
<dbReference type="EMBL" id="CAJGYO010000016">
    <property type="protein sequence ID" value="CAD6271619.1"/>
    <property type="molecule type" value="Genomic_DNA"/>
</dbReference>
<dbReference type="PROSITE" id="PS50006">
    <property type="entry name" value="FHA_DOMAIN"/>
    <property type="match status" value="1"/>
</dbReference>
<reference evidence="3" key="1">
    <citation type="submission" date="2020-10" db="EMBL/GenBank/DDBJ databases">
        <authorList>
            <person name="Han B."/>
            <person name="Lu T."/>
            <person name="Zhao Q."/>
            <person name="Huang X."/>
            <person name="Zhao Y."/>
        </authorList>
    </citation>
    <scope>NUCLEOTIDE SEQUENCE</scope>
</reference>